<feature type="signal peptide" evidence="5">
    <location>
        <begin position="1"/>
        <end position="22"/>
    </location>
</feature>
<dbReference type="SUPFAM" id="SSF51445">
    <property type="entry name" value="(Trans)glycosidases"/>
    <property type="match status" value="1"/>
</dbReference>
<feature type="domain" description="Glycosyl hydrolase family 31 C-terminal" evidence="7">
    <location>
        <begin position="516"/>
        <end position="600"/>
    </location>
</feature>
<keyword evidence="5" id="KW-0732">Signal</keyword>
<dbReference type="InterPro" id="IPR013780">
    <property type="entry name" value="Glyco_hydro_b"/>
</dbReference>
<organism evidence="8 9">
    <name type="scientific">Macrosiphum euphorbiae</name>
    <name type="common">potato aphid</name>
    <dbReference type="NCBI Taxonomy" id="13131"/>
    <lineage>
        <taxon>Eukaryota</taxon>
        <taxon>Metazoa</taxon>
        <taxon>Ecdysozoa</taxon>
        <taxon>Arthropoda</taxon>
        <taxon>Hexapoda</taxon>
        <taxon>Insecta</taxon>
        <taxon>Pterygota</taxon>
        <taxon>Neoptera</taxon>
        <taxon>Paraneoptera</taxon>
        <taxon>Hemiptera</taxon>
        <taxon>Sternorrhyncha</taxon>
        <taxon>Aphidomorpha</taxon>
        <taxon>Aphidoidea</taxon>
        <taxon>Aphididae</taxon>
        <taxon>Macrosiphini</taxon>
        <taxon>Macrosiphum</taxon>
    </lineage>
</organism>
<evidence type="ECO:0000256" key="5">
    <source>
        <dbReference type="SAM" id="SignalP"/>
    </source>
</evidence>
<dbReference type="PANTHER" id="PTHR43053">
    <property type="entry name" value="GLYCOSIDASE FAMILY 31"/>
    <property type="match status" value="1"/>
</dbReference>
<gene>
    <name evidence="8" type="ORF">MEUPH1_LOCUS23705</name>
</gene>
<dbReference type="InterPro" id="IPR000322">
    <property type="entry name" value="Glyco_hydro_31_TIM"/>
</dbReference>
<feature type="domain" description="Glycoside hydrolase family 31 TIM barrel" evidence="6">
    <location>
        <begin position="211"/>
        <end position="504"/>
    </location>
</feature>
<evidence type="ECO:0000256" key="3">
    <source>
        <dbReference type="ARBA" id="ARBA00023295"/>
    </source>
</evidence>
<dbReference type="GO" id="GO:0004553">
    <property type="term" value="F:hydrolase activity, hydrolyzing O-glycosyl compounds"/>
    <property type="evidence" value="ECO:0007669"/>
    <property type="project" value="InterPro"/>
</dbReference>
<dbReference type="SUPFAM" id="SSF51011">
    <property type="entry name" value="Glycosyl hydrolase domain"/>
    <property type="match status" value="1"/>
</dbReference>
<dbReference type="PANTHER" id="PTHR43053:SF4">
    <property type="entry name" value="MYOGENESIS-REGULATING GLYCOSIDASE"/>
    <property type="match status" value="1"/>
</dbReference>
<dbReference type="Proteomes" id="UP001160148">
    <property type="component" value="Unassembled WGS sequence"/>
</dbReference>
<accession>A0AAV0XQ31</accession>
<evidence type="ECO:0000313" key="9">
    <source>
        <dbReference type="Proteomes" id="UP001160148"/>
    </source>
</evidence>
<dbReference type="Pfam" id="PF01055">
    <property type="entry name" value="Glyco_hydro_31_2nd"/>
    <property type="match status" value="1"/>
</dbReference>
<dbReference type="EMBL" id="CARXXK010000005">
    <property type="protein sequence ID" value="CAI6369471.1"/>
    <property type="molecule type" value="Genomic_DNA"/>
</dbReference>
<sequence length="633" mass="71972">MANILALCVIALTLVSSSLASADFIVLYSEDEKQLEAEYGTSTSSKHLKLSFFEDCINKDPSVCTPKTDGNADYLRYFTESEKTGISWFGGAEVGLQEWPLNKLNWTDREYVTKESHSQAVVESYFFNSDGFYLHINDSVALFVDINGPRPGKMCFAAKVVAPYRKDRNFMQFRVCKFSDPRKAHENAIKDFLGSPQSIPDPYVVKYPIWSTWARYKIDVNTTSVLSYADEIVKNGFDRGTFEIDDKWETCYGSATFDIKRFSNIKDTVNKLKSKGFKTSLWTHPFINNDCPIHETAKNNGYFVNSTAHTVNSTWWNGNASYIDFTNPEAAAWWSNNLRNLLATSGIDTLKFDAGEASWSHPLPVYYDKDLTYYPDNIVNAYLSTIKAFGDGIEYRASRRSQSYGCLLRMIDRESRWTYELGLPTLVTSLIHLNMIGYPFVLPDMIGGNGYNNLPPSKEMYIRWMQAAVFMPVVQFSYTPWDFDSQTLELCRHFMALRSNYTDTIVDLMKQTVAYGTPVNPPVWWIDPTSTDAHAIDNQFMLGENILVAPVLVEGATSRHIYLPKGMWRDENHPASPLLSGRIWLIDYPASLEVLPWFTRVSPENQPEPSSSVCHMSSAIYIIALGLIAYLFQ</sequence>
<evidence type="ECO:0008006" key="10">
    <source>
        <dbReference type="Google" id="ProtNLM"/>
    </source>
</evidence>
<comment type="caution">
    <text evidence="8">The sequence shown here is derived from an EMBL/GenBank/DDBJ whole genome shotgun (WGS) entry which is preliminary data.</text>
</comment>
<dbReference type="InterPro" id="IPR017853">
    <property type="entry name" value="GH"/>
</dbReference>
<comment type="similarity">
    <text evidence="1 4">Belongs to the glycosyl hydrolase 31 family.</text>
</comment>
<evidence type="ECO:0000313" key="8">
    <source>
        <dbReference type="EMBL" id="CAI6369471.1"/>
    </source>
</evidence>
<evidence type="ECO:0000259" key="6">
    <source>
        <dbReference type="Pfam" id="PF01055"/>
    </source>
</evidence>
<evidence type="ECO:0000256" key="1">
    <source>
        <dbReference type="ARBA" id="ARBA00007806"/>
    </source>
</evidence>
<dbReference type="Gene3D" id="3.20.20.80">
    <property type="entry name" value="Glycosidases"/>
    <property type="match status" value="1"/>
</dbReference>
<reference evidence="8 9" key="1">
    <citation type="submission" date="2023-01" db="EMBL/GenBank/DDBJ databases">
        <authorList>
            <person name="Whitehead M."/>
        </authorList>
    </citation>
    <scope>NUCLEOTIDE SEQUENCE [LARGE SCALE GENOMIC DNA]</scope>
</reference>
<dbReference type="InterPro" id="IPR050985">
    <property type="entry name" value="Alpha-glycosidase_related"/>
</dbReference>
<protein>
    <recommendedName>
        <fullName evidence="10">Glycoside hydrolase family 31</fullName>
    </recommendedName>
</protein>
<dbReference type="AlphaFoldDB" id="A0AAV0XQ31"/>
<dbReference type="Gene3D" id="2.60.40.1180">
    <property type="entry name" value="Golgi alpha-mannosidase II"/>
    <property type="match status" value="1"/>
</dbReference>
<name>A0AAV0XQ31_9HEMI</name>
<dbReference type="GO" id="GO:0005975">
    <property type="term" value="P:carbohydrate metabolic process"/>
    <property type="evidence" value="ECO:0007669"/>
    <property type="project" value="InterPro"/>
</dbReference>
<dbReference type="InterPro" id="IPR048395">
    <property type="entry name" value="Glyco_hydro_31_C"/>
</dbReference>
<proteinExistence type="inferred from homology"/>
<feature type="chain" id="PRO_5043942509" description="Glycoside hydrolase family 31" evidence="5">
    <location>
        <begin position="23"/>
        <end position="633"/>
    </location>
</feature>
<keyword evidence="9" id="KW-1185">Reference proteome</keyword>
<evidence type="ECO:0000256" key="2">
    <source>
        <dbReference type="ARBA" id="ARBA00022801"/>
    </source>
</evidence>
<keyword evidence="2 4" id="KW-0378">Hydrolase</keyword>
<dbReference type="Pfam" id="PF21365">
    <property type="entry name" value="Glyco_hydro_31_3rd"/>
    <property type="match status" value="1"/>
</dbReference>
<keyword evidence="3 4" id="KW-0326">Glycosidase</keyword>
<evidence type="ECO:0000259" key="7">
    <source>
        <dbReference type="Pfam" id="PF21365"/>
    </source>
</evidence>
<evidence type="ECO:0000256" key="4">
    <source>
        <dbReference type="RuleBase" id="RU361185"/>
    </source>
</evidence>
<dbReference type="CDD" id="cd06592">
    <property type="entry name" value="GH31_NET37"/>
    <property type="match status" value="1"/>
</dbReference>